<keyword evidence="5 10" id="KW-0489">Methyltransferase</keyword>
<keyword evidence="4 10" id="KW-0698">rRNA processing</keyword>
<dbReference type="GO" id="GO:0070475">
    <property type="term" value="P:rRNA base methylation"/>
    <property type="evidence" value="ECO:0007669"/>
    <property type="project" value="TreeGrafter"/>
</dbReference>
<evidence type="ECO:0000256" key="6">
    <source>
        <dbReference type="ARBA" id="ARBA00022679"/>
    </source>
</evidence>
<dbReference type="PIRSF" id="PIRSF015601">
    <property type="entry name" value="MTase_slr0722"/>
    <property type="match status" value="1"/>
</dbReference>
<dbReference type="FunCoup" id="W0RNH3">
    <property type="interactions" value="426"/>
</dbReference>
<dbReference type="KEGG" id="gba:J421_3466"/>
<dbReference type="HOGENOM" id="CLU_067442_5_0_0"/>
<dbReference type="SUPFAM" id="SSF75217">
    <property type="entry name" value="alpha/beta knot"/>
    <property type="match status" value="1"/>
</dbReference>
<dbReference type="PANTHER" id="PTHR30027:SF3">
    <property type="entry name" value="16S RRNA (URACIL(1498)-N(3))-METHYLTRANSFERASE"/>
    <property type="match status" value="1"/>
</dbReference>
<dbReference type="EMBL" id="CP007128">
    <property type="protein sequence ID" value="AHG91003.1"/>
    <property type="molecule type" value="Genomic_DNA"/>
</dbReference>
<evidence type="ECO:0000313" key="13">
    <source>
        <dbReference type="EMBL" id="AHG91003.1"/>
    </source>
</evidence>
<evidence type="ECO:0000256" key="5">
    <source>
        <dbReference type="ARBA" id="ARBA00022603"/>
    </source>
</evidence>
<keyword evidence="7 10" id="KW-0949">S-adenosyl-L-methionine</keyword>
<dbReference type="GO" id="GO:0070042">
    <property type="term" value="F:rRNA (uridine-N3-)-methyltransferase activity"/>
    <property type="evidence" value="ECO:0007669"/>
    <property type="project" value="TreeGrafter"/>
</dbReference>
<comment type="function">
    <text evidence="8 10">Specifically methylates the N3 position of the uracil ring of uridine 1498 (m3U1498) in 16S rRNA. Acts on the fully assembled 30S ribosomal subunit.</text>
</comment>
<organism evidence="13 14">
    <name type="scientific">Gemmatirosa kalamazoonensis</name>
    <dbReference type="NCBI Taxonomy" id="861299"/>
    <lineage>
        <taxon>Bacteria</taxon>
        <taxon>Pseudomonadati</taxon>
        <taxon>Gemmatimonadota</taxon>
        <taxon>Gemmatimonadia</taxon>
        <taxon>Gemmatimonadales</taxon>
        <taxon>Gemmatimonadaceae</taxon>
        <taxon>Gemmatirosa</taxon>
    </lineage>
</organism>
<dbReference type="Gene3D" id="3.40.1280.10">
    <property type="match status" value="1"/>
</dbReference>
<gene>
    <name evidence="13" type="ORF">J421_3466</name>
</gene>
<name>W0RNH3_9BACT</name>
<dbReference type="InterPro" id="IPR029028">
    <property type="entry name" value="Alpha/beta_knot_MTases"/>
</dbReference>
<dbReference type="EC" id="2.1.1.193" evidence="10"/>
<dbReference type="SUPFAM" id="SSF88697">
    <property type="entry name" value="PUA domain-like"/>
    <property type="match status" value="1"/>
</dbReference>
<evidence type="ECO:0000256" key="8">
    <source>
        <dbReference type="ARBA" id="ARBA00025699"/>
    </source>
</evidence>
<keyword evidence="14" id="KW-1185">Reference proteome</keyword>
<dbReference type="AlphaFoldDB" id="W0RNH3"/>
<reference evidence="13 14" key="1">
    <citation type="journal article" date="2014" name="Genome Announc.">
        <title>Genome Sequence and Methylome of Soil Bacterium Gemmatirosa kalamazoonensis KBS708T, a Member of the Rarely Cultivated Gemmatimonadetes Phylum.</title>
        <authorList>
            <person name="Debruyn J.M."/>
            <person name="Radosevich M."/>
            <person name="Wommack K.E."/>
            <person name="Polson S.W."/>
            <person name="Hauser L.J."/>
            <person name="Fawaz M.N."/>
            <person name="Korlach J."/>
            <person name="Tsai Y.C."/>
        </authorList>
    </citation>
    <scope>NUCLEOTIDE SEQUENCE [LARGE SCALE GENOMIC DNA]</scope>
    <source>
        <strain evidence="13 14">KBS708</strain>
    </source>
</reference>
<dbReference type="Pfam" id="PF20260">
    <property type="entry name" value="PUA_4"/>
    <property type="match status" value="1"/>
</dbReference>
<keyword evidence="6 10" id="KW-0808">Transferase</keyword>
<evidence type="ECO:0000256" key="10">
    <source>
        <dbReference type="PIRNR" id="PIRNR015601"/>
    </source>
</evidence>
<evidence type="ECO:0000259" key="11">
    <source>
        <dbReference type="Pfam" id="PF04452"/>
    </source>
</evidence>
<keyword evidence="3 10" id="KW-0963">Cytoplasm</keyword>
<evidence type="ECO:0000259" key="12">
    <source>
        <dbReference type="Pfam" id="PF20260"/>
    </source>
</evidence>
<feature type="domain" description="Ribosomal RNA small subunit methyltransferase E PUA-like" evidence="12">
    <location>
        <begin position="43"/>
        <end position="87"/>
    </location>
</feature>
<comment type="catalytic activity">
    <reaction evidence="9 10">
        <text>uridine(1498) in 16S rRNA + S-adenosyl-L-methionine = N(3)-methyluridine(1498) in 16S rRNA + S-adenosyl-L-homocysteine + H(+)</text>
        <dbReference type="Rhea" id="RHEA:42920"/>
        <dbReference type="Rhea" id="RHEA-COMP:10283"/>
        <dbReference type="Rhea" id="RHEA-COMP:10284"/>
        <dbReference type="ChEBI" id="CHEBI:15378"/>
        <dbReference type="ChEBI" id="CHEBI:57856"/>
        <dbReference type="ChEBI" id="CHEBI:59789"/>
        <dbReference type="ChEBI" id="CHEBI:65315"/>
        <dbReference type="ChEBI" id="CHEBI:74502"/>
        <dbReference type="EC" id="2.1.1.193"/>
    </reaction>
</comment>
<dbReference type="Pfam" id="PF04452">
    <property type="entry name" value="Methyltrans_RNA"/>
    <property type="match status" value="1"/>
</dbReference>
<dbReference type="InParanoid" id="W0RNH3"/>
<dbReference type="InterPro" id="IPR029026">
    <property type="entry name" value="tRNA_m1G_MTases_N"/>
</dbReference>
<dbReference type="Proteomes" id="UP000019151">
    <property type="component" value="Chromosome"/>
</dbReference>
<evidence type="ECO:0000256" key="9">
    <source>
        <dbReference type="ARBA" id="ARBA00047944"/>
    </source>
</evidence>
<dbReference type="PANTHER" id="PTHR30027">
    <property type="entry name" value="RIBOSOMAL RNA SMALL SUBUNIT METHYLTRANSFERASE E"/>
    <property type="match status" value="1"/>
</dbReference>
<proteinExistence type="inferred from homology"/>
<evidence type="ECO:0000256" key="7">
    <source>
        <dbReference type="ARBA" id="ARBA00022691"/>
    </source>
</evidence>
<comment type="similarity">
    <text evidence="2 10">Belongs to the RNA methyltransferase RsmE family.</text>
</comment>
<dbReference type="NCBIfam" id="TIGR00046">
    <property type="entry name" value="RsmE family RNA methyltransferase"/>
    <property type="match status" value="1"/>
</dbReference>
<dbReference type="InterPro" id="IPR015947">
    <property type="entry name" value="PUA-like_sf"/>
</dbReference>
<comment type="subcellular location">
    <subcellularLocation>
        <location evidence="1 10">Cytoplasm</location>
    </subcellularLocation>
</comment>
<dbReference type="CDD" id="cd18084">
    <property type="entry name" value="RsmE-like"/>
    <property type="match status" value="1"/>
</dbReference>
<evidence type="ECO:0000256" key="3">
    <source>
        <dbReference type="ARBA" id="ARBA00022490"/>
    </source>
</evidence>
<dbReference type="InterPro" id="IPR046886">
    <property type="entry name" value="RsmE_MTase_dom"/>
</dbReference>
<dbReference type="InterPro" id="IPR046887">
    <property type="entry name" value="RsmE_PUA-like"/>
</dbReference>
<evidence type="ECO:0000313" key="14">
    <source>
        <dbReference type="Proteomes" id="UP000019151"/>
    </source>
</evidence>
<dbReference type="STRING" id="861299.J421_3466"/>
<accession>W0RNH3</accession>
<dbReference type="GO" id="GO:0005737">
    <property type="term" value="C:cytoplasm"/>
    <property type="evidence" value="ECO:0007669"/>
    <property type="project" value="UniProtKB-SubCell"/>
</dbReference>
<evidence type="ECO:0000256" key="4">
    <source>
        <dbReference type="ARBA" id="ARBA00022552"/>
    </source>
</evidence>
<evidence type="ECO:0000256" key="2">
    <source>
        <dbReference type="ARBA" id="ARBA00005528"/>
    </source>
</evidence>
<dbReference type="InterPro" id="IPR006700">
    <property type="entry name" value="RsmE"/>
</dbReference>
<dbReference type="eggNOG" id="COG1385">
    <property type="taxonomic scope" value="Bacteria"/>
</dbReference>
<feature type="domain" description="Ribosomal RNA small subunit methyltransferase E methyltransferase" evidence="11">
    <location>
        <begin position="98"/>
        <end position="251"/>
    </location>
</feature>
<evidence type="ECO:0000256" key="1">
    <source>
        <dbReference type="ARBA" id="ARBA00004496"/>
    </source>
</evidence>
<protein>
    <recommendedName>
        <fullName evidence="10">Ribosomal RNA small subunit methyltransferase E</fullName>
        <ecNumber evidence="10">2.1.1.193</ecNumber>
    </recommendedName>
</protein>
<sequence length="270" mass="28184">MVVGDGAPRVSDDAASAGRAGAHTVATFFAPDPLVAGALVTLGEDAAHHMRVRRLDVGDALALRDGAGGSAGGRLVRLAKSHAVVELGEVSHVAPPPAVHLLTPVADRDRMLWLAEKAAELGVASWRPVLWRRSRSVGPRGEGTGFQAKVRARMIAALVQSEGAWLPELYPDAPLDRAIRALPEASRLVLDPDGAPLDEIAPGAPVCVAVGPEGGIEPRELDELEAAGFHRARLPGNILRFETAAIVGVALARASADRSVRRATTESHSA</sequence>